<dbReference type="GO" id="GO:0000462">
    <property type="term" value="P:maturation of SSU-rRNA from tricistronic rRNA transcript (SSU-rRNA, 5.8S rRNA, LSU-rRNA)"/>
    <property type="evidence" value="ECO:0007669"/>
    <property type="project" value="InterPro"/>
</dbReference>
<dbReference type="EMBL" id="ML996696">
    <property type="protein sequence ID" value="KAF2400131.1"/>
    <property type="molecule type" value="Genomic_DNA"/>
</dbReference>
<evidence type="ECO:0000259" key="6">
    <source>
        <dbReference type="Pfam" id="PF08640"/>
    </source>
</evidence>
<evidence type="ECO:0000256" key="2">
    <source>
        <dbReference type="ARBA" id="ARBA00010734"/>
    </source>
</evidence>
<keyword evidence="8" id="KW-1185">Reference proteome</keyword>
<evidence type="ECO:0000313" key="7">
    <source>
        <dbReference type="EMBL" id="KAF2400131.1"/>
    </source>
</evidence>
<dbReference type="PANTHER" id="PTHR23271:SF1">
    <property type="entry name" value="U3 SMALL NUCLEOLAR RNA-ASSOCIATED PROTEIN 6 HOMOLOG"/>
    <property type="match status" value="1"/>
</dbReference>
<feature type="domain" description="U3 small nucleolar RNA-associated protein 6 N-terminal" evidence="6">
    <location>
        <begin position="12"/>
        <end position="82"/>
    </location>
</feature>
<accession>A0A6G1HW40</accession>
<evidence type="ECO:0000256" key="4">
    <source>
        <dbReference type="ARBA" id="ARBA00022737"/>
    </source>
</evidence>
<evidence type="ECO:0000256" key="1">
    <source>
        <dbReference type="ARBA" id="ARBA00004604"/>
    </source>
</evidence>
<proteinExistence type="inferred from homology"/>
<comment type="similarity">
    <text evidence="2">Belongs to the UTP6 family.</text>
</comment>
<evidence type="ECO:0000256" key="3">
    <source>
        <dbReference type="ARBA" id="ARBA00022552"/>
    </source>
</evidence>
<dbReference type="GO" id="GO:0032040">
    <property type="term" value="C:small-subunit processome"/>
    <property type="evidence" value="ECO:0007669"/>
    <property type="project" value="TreeGrafter"/>
</dbReference>
<keyword evidence="5" id="KW-0539">Nucleus</keyword>
<keyword evidence="4" id="KW-0677">Repeat</keyword>
<dbReference type="Pfam" id="PF08640">
    <property type="entry name" value="U3_assoc_6"/>
    <property type="match status" value="1"/>
</dbReference>
<dbReference type="GO" id="GO:0030515">
    <property type="term" value="F:snoRNA binding"/>
    <property type="evidence" value="ECO:0007669"/>
    <property type="project" value="InterPro"/>
</dbReference>
<dbReference type="AlphaFoldDB" id="A0A6G1HW40"/>
<dbReference type="GO" id="GO:0034388">
    <property type="term" value="C:Pwp2p-containing subcomplex of 90S preribosome"/>
    <property type="evidence" value="ECO:0007669"/>
    <property type="project" value="TreeGrafter"/>
</dbReference>
<dbReference type="OrthoDB" id="28112at2759"/>
<dbReference type="InterPro" id="IPR013949">
    <property type="entry name" value="Utp6"/>
</dbReference>
<dbReference type="InterPro" id="IPR011990">
    <property type="entry name" value="TPR-like_helical_dom_sf"/>
</dbReference>
<dbReference type="Proteomes" id="UP000799640">
    <property type="component" value="Unassembled WGS sequence"/>
</dbReference>
<dbReference type="SUPFAM" id="SSF48452">
    <property type="entry name" value="TPR-like"/>
    <property type="match status" value="1"/>
</dbReference>
<dbReference type="Gene3D" id="1.25.40.10">
    <property type="entry name" value="Tetratricopeptide repeat domain"/>
    <property type="match status" value="1"/>
</dbReference>
<dbReference type="InterPro" id="IPR055347">
    <property type="entry name" value="UTP6_N"/>
</dbReference>
<name>A0A6G1HW40_9PEZI</name>
<keyword evidence="3" id="KW-0698">rRNA processing</keyword>
<organism evidence="7 8">
    <name type="scientific">Trichodelitschia bisporula</name>
    <dbReference type="NCBI Taxonomy" id="703511"/>
    <lineage>
        <taxon>Eukaryota</taxon>
        <taxon>Fungi</taxon>
        <taxon>Dikarya</taxon>
        <taxon>Ascomycota</taxon>
        <taxon>Pezizomycotina</taxon>
        <taxon>Dothideomycetes</taxon>
        <taxon>Dothideomycetes incertae sedis</taxon>
        <taxon>Phaeotrichales</taxon>
        <taxon>Phaeotrichaceae</taxon>
        <taxon>Trichodelitschia</taxon>
    </lineage>
</organism>
<comment type="subcellular location">
    <subcellularLocation>
        <location evidence="1">Nucleus</location>
        <location evidence="1">Nucleolus</location>
    </subcellularLocation>
</comment>
<protein>
    <recommendedName>
        <fullName evidence="6">U3 small nucleolar RNA-associated protein 6 N-terminal domain-containing protein</fullName>
    </recommendedName>
</protein>
<dbReference type="SMART" id="SM00386">
    <property type="entry name" value="HAT"/>
    <property type="match status" value="3"/>
</dbReference>
<dbReference type="InterPro" id="IPR003107">
    <property type="entry name" value="HAT"/>
</dbReference>
<evidence type="ECO:0000256" key="5">
    <source>
        <dbReference type="ARBA" id="ARBA00023242"/>
    </source>
</evidence>
<dbReference type="PANTHER" id="PTHR23271">
    <property type="entry name" value="HEPATOCELLULAR CARCINOMA-ASSOCIATED ANTIGEN 66"/>
    <property type="match status" value="1"/>
</dbReference>
<gene>
    <name evidence="7" type="ORF">EJ06DRAFT_495034</name>
</gene>
<reference evidence="7" key="1">
    <citation type="journal article" date="2020" name="Stud. Mycol.">
        <title>101 Dothideomycetes genomes: a test case for predicting lifestyles and emergence of pathogens.</title>
        <authorList>
            <person name="Haridas S."/>
            <person name="Albert R."/>
            <person name="Binder M."/>
            <person name="Bloem J."/>
            <person name="Labutti K."/>
            <person name="Salamov A."/>
            <person name="Andreopoulos B."/>
            <person name="Baker S."/>
            <person name="Barry K."/>
            <person name="Bills G."/>
            <person name="Bluhm B."/>
            <person name="Cannon C."/>
            <person name="Castanera R."/>
            <person name="Culley D."/>
            <person name="Daum C."/>
            <person name="Ezra D."/>
            <person name="Gonzalez J."/>
            <person name="Henrissat B."/>
            <person name="Kuo A."/>
            <person name="Liang C."/>
            <person name="Lipzen A."/>
            <person name="Lutzoni F."/>
            <person name="Magnuson J."/>
            <person name="Mondo S."/>
            <person name="Nolan M."/>
            <person name="Ohm R."/>
            <person name="Pangilinan J."/>
            <person name="Park H.-J."/>
            <person name="Ramirez L."/>
            <person name="Alfaro M."/>
            <person name="Sun H."/>
            <person name="Tritt A."/>
            <person name="Yoshinaga Y."/>
            <person name="Zwiers L.-H."/>
            <person name="Turgeon B."/>
            <person name="Goodwin S."/>
            <person name="Spatafora J."/>
            <person name="Crous P."/>
            <person name="Grigoriev I."/>
        </authorList>
    </citation>
    <scope>NUCLEOTIDE SEQUENCE</scope>
    <source>
        <strain evidence="7">CBS 262.69</strain>
    </source>
</reference>
<evidence type="ECO:0000313" key="8">
    <source>
        <dbReference type="Proteomes" id="UP000799640"/>
    </source>
</evidence>
<sequence>MAGASDKARFYLEQSVPELQELLRKKIFTKDEVSSIAKKRSDFEHTLNARGSQPGDYARYAEYEMNLEALRKKRVQRLGIKTGGHAGQRRIFFILDRGTRKFPGDLRLWMQCIEFARKEKANKKLGEIMAAMLRLHPTKPDLWLYAAQYSLDAQADMTAARSYMQRGLRFCAGQRLMWLEYAKLEMVYVAKVAARRRILGLDETRKEVVETEDMLALPDVTAEDINPSLKDGVDDDALEKLAATPALTGAIPIAVFDEAMKKFHNDATLAEQFFDIIAEFDQTPATPTILQHILDHLRNKQPESPSTTACEFSLPLVGVEPTSAQFPAALGDCLHAIRAGKRHKVEVAEKALMRLLPFALLDLDADIQTVISATLVQQAKAIPADRLEKLSTTLQKKRTKEAEHLAKLLS</sequence>